<evidence type="ECO:0000313" key="2">
    <source>
        <dbReference type="Proteomes" id="UP000315496"/>
    </source>
</evidence>
<comment type="caution">
    <text evidence="1">The sequence shown here is derived from an EMBL/GenBank/DDBJ whole genome shotgun (WGS) entry which is preliminary data.</text>
</comment>
<dbReference type="SUPFAM" id="SSF51971">
    <property type="entry name" value="Nucleotide-binding domain"/>
    <property type="match status" value="1"/>
</dbReference>
<dbReference type="OrthoDB" id="10251629at2759"/>
<sequence>MGDLSLRVKQNGVQTDLPYSDTDHSTQTHGIIANPQTSSGSFRVAVFGTGPAAVRVAREHTLAGNEVCLYRNTSFPQRSAVPRPDLYTTAQYEGFTINEETIDFTRTSITEALGKVSPHFDQFFIDTGSSLTSFSGTYVEPLPEIHCSASFYKRYKPHTSQGLRGKVVLVLGSDDLAIELAKYARKYGAEVTLIAGQHLHRPFREKDICLRVLYPPYNVGEKNFSAFDRSDRTSTVVDVSKPLYHYFDTLVVVPDAVSLVKYDQVEIGLNSTYVQRDTRHNLELTQ</sequence>
<dbReference type="VEuPathDB" id="GiardiaDB:GMRT_13596"/>
<protein>
    <recommendedName>
        <fullName evidence="3">FAD/NAD(P)-binding domain-containing protein</fullName>
    </recommendedName>
</protein>
<evidence type="ECO:0000313" key="1">
    <source>
        <dbReference type="EMBL" id="TNJ30016.1"/>
    </source>
</evidence>
<name>A0A4Z1SW97_GIAMU</name>
<reference evidence="1 2" key="1">
    <citation type="submission" date="2019-05" db="EMBL/GenBank/DDBJ databases">
        <title>The compact genome of Giardia muris reveals important steps in the evolution of intestinal protozoan parasites.</title>
        <authorList>
            <person name="Xu F."/>
            <person name="Jimenez-Gonzalez A."/>
            <person name="Einarsson E."/>
            <person name="Astvaldsson A."/>
            <person name="Peirasmaki D."/>
            <person name="Eckmann L."/>
            <person name="Andersson J.O."/>
            <person name="Svard S.G."/>
            <person name="Jerlstrom-Hultqvist J."/>
        </authorList>
    </citation>
    <scope>NUCLEOTIDE SEQUENCE [LARGE SCALE GENOMIC DNA]</scope>
    <source>
        <strain evidence="1 2">Roberts-Thomson</strain>
    </source>
</reference>
<dbReference type="Proteomes" id="UP000315496">
    <property type="component" value="Chromosome 1"/>
</dbReference>
<keyword evidence="2" id="KW-1185">Reference proteome</keyword>
<accession>A0A4Z1SW97</accession>
<dbReference type="EMBL" id="VDLU01000001">
    <property type="protein sequence ID" value="TNJ30016.1"/>
    <property type="molecule type" value="Genomic_DNA"/>
</dbReference>
<dbReference type="AlphaFoldDB" id="A0A4Z1SW97"/>
<proteinExistence type="predicted"/>
<evidence type="ECO:0008006" key="3">
    <source>
        <dbReference type="Google" id="ProtNLM"/>
    </source>
</evidence>
<organism evidence="1 2">
    <name type="scientific">Giardia muris</name>
    <dbReference type="NCBI Taxonomy" id="5742"/>
    <lineage>
        <taxon>Eukaryota</taxon>
        <taxon>Metamonada</taxon>
        <taxon>Diplomonadida</taxon>
        <taxon>Hexamitidae</taxon>
        <taxon>Giardiinae</taxon>
        <taxon>Giardia</taxon>
    </lineage>
</organism>
<gene>
    <name evidence="1" type="ORF">GMRT_13596</name>
</gene>